<organism evidence="5 6">
    <name type="scientific">Prevotella vespertina</name>
    <dbReference type="NCBI Taxonomy" id="2608404"/>
    <lineage>
        <taxon>Bacteria</taxon>
        <taxon>Pseudomonadati</taxon>
        <taxon>Bacteroidota</taxon>
        <taxon>Bacteroidia</taxon>
        <taxon>Bacteroidales</taxon>
        <taxon>Prevotellaceae</taxon>
        <taxon>Prevotella</taxon>
    </lineage>
</organism>
<dbReference type="PANTHER" id="PTHR20842">
    <property type="entry name" value="PROTEASE S51 ALPHA-ASPARTYL DIPEPTIDASE"/>
    <property type="match status" value="1"/>
</dbReference>
<evidence type="ECO:0000256" key="1">
    <source>
        <dbReference type="ARBA" id="ARBA00006534"/>
    </source>
</evidence>
<dbReference type="GO" id="GO:0008236">
    <property type="term" value="F:serine-type peptidase activity"/>
    <property type="evidence" value="ECO:0007669"/>
    <property type="project" value="UniProtKB-KW"/>
</dbReference>
<name>A0A7C9LAI2_9BACT</name>
<evidence type="ECO:0000313" key="5">
    <source>
        <dbReference type="EMBL" id="MUL27994.1"/>
    </source>
</evidence>
<accession>A0A7C9LAI2</accession>
<dbReference type="EMBL" id="VVIQ01000005">
    <property type="protein sequence ID" value="MUL27994.1"/>
    <property type="molecule type" value="Genomic_DNA"/>
</dbReference>
<dbReference type="AlphaFoldDB" id="A0A7C9LAI2"/>
<protein>
    <submittedName>
        <fullName evidence="5">Peptidase</fullName>
    </submittedName>
</protein>
<comment type="similarity">
    <text evidence="1">Belongs to the peptidase S51 family.</text>
</comment>
<reference evidence="5 6" key="1">
    <citation type="submission" date="2019-09" db="EMBL/GenBank/DDBJ databases">
        <title>Prevotella A2879 sp. nov., isolated from an abscess of a patient.</title>
        <authorList>
            <person name="Buhl M."/>
            <person name="Oberhettinger P."/>
        </authorList>
    </citation>
    <scope>NUCLEOTIDE SEQUENCE [LARGE SCALE GENOMIC DNA]</scope>
    <source>
        <strain evidence="5 6">A2879</strain>
    </source>
</reference>
<evidence type="ECO:0000256" key="4">
    <source>
        <dbReference type="ARBA" id="ARBA00022825"/>
    </source>
</evidence>
<evidence type="ECO:0000256" key="3">
    <source>
        <dbReference type="ARBA" id="ARBA00022801"/>
    </source>
</evidence>
<evidence type="ECO:0000256" key="2">
    <source>
        <dbReference type="ARBA" id="ARBA00022670"/>
    </source>
</evidence>
<sequence>MTMKRIFLCSSFADVASILLEFVPTPLEGKTIAFIPTASIYDDYTQYVDDAKAALVSLGLIIKDLEITQYSTTEIEGILNDCDYIYVSGGNTFFLMQELRRTGTDKLLIDQIENGKLYIGESAGTMILASNIEYAKDMDNHLEQTPGFTDFSGLGVIDFYPIVHYNSFPFVEATKKVIQKNKHLSLKIITNKQAITIIDDKVSIKENK</sequence>
<dbReference type="SUPFAM" id="SSF52317">
    <property type="entry name" value="Class I glutamine amidotransferase-like"/>
    <property type="match status" value="1"/>
</dbReference>
<keyword evidence="4" id="KW-0720">Serine protease</keyword>
<keyword evidence="6" id="KW-1185">Reference proteome</keyword>
<keyword evidence="3" id="KW-0378">Hydrolase</keyword>
<dbReference type="Pfam" id="PF03575">
    <property type="entry name" value="Peptidase_S51"/>
    <property type="match status" value="1"/>
</dbReference>
<dbReference type="InterPro" id="IPR005320">
    <property type="entry name" value="Peptidase_S51"/>
</dbReference>
<gene>
    <name evidence="5" type="ORF">F0475_06695</name>
</gene>
<dbReference type="PANTHER" id="PTHR20842:SF0">
    <property type="entry name" value="ALPHA-ASPARTYL DIPEPTIDASE"/>
    <property type="match status" value="1"/>
</dbReference>
<dbReference type="Gene3D" id="3.40.50.880">
    <property type="match status" value="1"/>
</dbReference>
<proteinExistence type="inferred from homology"/>
<keyword evidence="2" id="KW-0645">Protease</keyword>
<evidence type="ECO:0000313" key="6">
    <source>
        <dbReference type="Proteomes" id="UP000482295"/>
    </source>
</evidence>
<dbReference type="Proteomes" id="UP000482295">
    <property type="component" value="Unassembled WGS sequence"/>
</dbReference>
<comment type="caution">
    <text evidence="5">The sequence shown here is derived from an EMBL/GenBank/DDBJ whole genome shotgun (WGS) entry which is preliminary data.</text>
</comment>
<dbReference type="InterPro" id="IPR029062">
    <property type="entry name" value="Class_I_gatase-like"/>
</dbReference>
<dbReference type="GO" id="GO:0006508">
    <property type="term" value="P:proteolysis"/>
    <property type="evidence" value="ECO:0007669"/>
    <property type="project" value="UniProtKB-KW"/>
</dbReference>